<evidence type="ECO:0000259" key="3">
    <source>
        <dbReference type="Pfam" id="PF08541"/>
    </source>
</evidence>
<evidence type="ECO:0000259" key="4">
    <source>
        <dbReference type="Pfam" id="PF08545"/>
    </source>
</evidence>
<dbReference type="Gene3D" id="3.40.47.10">
    <property type="match status" value="1"/>
</dbReference>
<dbReference type="Pfam" id="PF08541">
    <property type="entry name" value="ACP_syn_III_C"/>
    <property type="match status" value="1"/>
</dbReference>
<dbReference type="InterPro" id="IPR016039">
    <property type="entry name" value="Thiolase-like"/>
</dbReference>
<dbReference type="PANTHER" id="PTHR34069:SF2">
    <property type="entry name" value="BETA-KETOACYL-[ACYL-CARRIER-PROTEIN] SYNTHASE III"/>
    <property type="match status" value="1"/>
</dbReference>
<evidence type="ECO:0000313" key="5">
    <source>
        <dbReference type="EMBL" id="TFD98645.1"/>
    </source>
</evidence>
<dbReference type="STRING" id="1121485.GCA_000426485_00913"/>
<organism evidence="5 6">
    <name type="scientific">Dysgonomonas capnocytophagoides</name>
    <dbReference type="NCBI Taxonomy" id="45254"/>
    <lineage>
        <taxon>Bacteria</taxon>
        <taxon>Pseudomonadati</taxon>
        <taxon>Bacteroidota</taxon>
        <taxon>Bacteroidia</taxon>
        <taxon>Bacteroidales</taxon>
        <taxon>Dysgonomonadaceae</taxon>
        <taxon>Dysgonomonas</taxon>
    </lineage>
</organism>
<dbReference type="GO" id="GO:0004315">
    <property type="term" value="F:3-oxoacyl-[acyl-carrier-protein] synthase activity"/>
    <property type="evidence" value="ECO:0007669"/>
    <property type="project" value="InterPro"/>
</dbReference>
<evidence type="ECO:0000256" key="1">
    <source>
        <dbReference type="ARBA" id="ARBA00022679"/>
    </source>
</evidence>
<dbReference type="RefSeq" id="WP_134435196.1">
    <property type="nucleotide sequence ID" value="NZ_SOML01000001.1"/>
</dbReference>
<accession>A0A4Y8L7N7</accession>
<dbReference type="GO" id="GO:0006633">
    <property type="term" value="P:fatty acid biosynthetic process"/>
    <property type="evidence" value="ECO:0007669"/>
    <property type="project" value="InterPro"/>
</dbReference>
<protein>
    <submittedName>
        <fullName evidence="5">Ketoacyl-ACP synthase III</fullName>
    </submittedName>
</protein>
<evidence type="ECO:0000313" key="6">
    <source>
        <dbReference type="Proteomes" id="UP000297861"/>
    </source>
</evidence>
<dbReference type="EMBL" id="SOML01000001">
    <property type="protein sequence ID" value="TFD98645.1"/>
    <property type="molecule type" value="Genomic_DNA"/>
</dbReference>
<dbReference type="InterPro" id="IPR013747">
    <property type="entry name" value="ACP_syn_III_C"/>
</dbReference>
<dbReference type="AlphaFoldDB" id="A0A4Y8L7N7"/>
<comment type="caution">
    <text evidence="5">The sequence shown here is derived from an EMBL/GenBank/DDBJ whole genome shotgun (WGS) entry which is preliminary data.</text>
</comment>
<feature type="domain" description="Beta-ketoacyl-[acyl-carrier-protein] synthase III C-terminal" evidence="3">
    <location>
        <begin position="236"/>
        <end position="325"/>
    </location>
</feature>
<gene>
    <name evidence="5" type="ORF">E2605_00740</name>
</gene>
<dbReference type="Pfam" id="PF08545">
    <property type="entry name" value="ACP_syn_III"/>
    <property type="match status" value="1"/>
</dbReference>
<proteinExistence type="predicted"/>
<dbReference type="OrthoDB" id="1704808at2"/>
<name>A0A4Y8L7N7_9BACT</name>
<dbReference type="PANTHER" id="PTHR34069">
    <property type="entry name" value="3-OXOACYL-[ACYL-CARRIER-PROTEIN] SYNTHASE 3"/>
    <property type="match status" value="1"/>
</dbReference>
<dbReference type="SUPFAM" id="SSF53901">
    <property type="entry name" value="Thiolase-like"/>
    <property type="match status" value="1"/>
</dbReference>
<keyword evidence="6" id="KW-1185">Reference proteome</keyword>
<sequence>MILESTFFYNSSLELENDETIKYFEAQNIPICKIQASLGRKKRYIIDSANGQKETVISMAVKAARGAIEESTIDVNDIDLVIFVTSFPEQLVPCGALFLHKAIGSNPYTQCFDLNASCIGAFIALDHASKYLKLTRGAKKALIVSAEHFSRVEDLDNPVTAFSFTDSAFAMIIGNSINNEGYIDSRYYSDPSFSQTIRFPEHGFSKTESATPKLYWDRFDGRGSVNFMRNELLGFLEENGLSFSDISLFLFSQFSYHNIRLIQEHFEIPDDKIPLVCFDIGYTGASSPFLALHEYLRKGGELNTGDYLLIWTLGAGYQAGMMIWRF</sequence>
<feature type="domain" description="Beta-ketoacyl-[acyl-carrier-protein] synthase III N-terminal" evidence="4">
    <location>
        <begin position="112"/>
        <end position="190"/>
    </location>
</feature>
<dbReference type="GO" id="GO:0044550">
    <property type="term" value="P:secondary metabolite biosynthetic process"/>
    <property type="evidence" value="ECO:0007669"/>
    <property type="project" value="TreeGrafter"/>
</dbReference>
<keyword evidence="2" id="KW-0012">Acyltransferase</keyword>
<dbReference type="Proteomes" id="UP000297861">
    <property type="component" value="Unassembled WGS sequence"/>
</dbReference>
<keyword evidence="1" id="KW-0808">Transferase</keyword>
<evidence type="ECO:0000256" key="2">
    <source>
        <dbReference type="ARBA" id="ARBA00023315"/>
    </source>
</evidence>
<dbReference type="InterPro" id="IPR013751">
    <property type="entry name" value="ACP_syn_III_N"/>
</dbReference>
<reference evidence="5 6" key="1">
    <citation type="submission" date="2019-03" db="EMBL/GenBank/DDBJ databases">
        <title>San Antonio Military Medical Center submission to MRSN (WRAIR), pending publication.</title>
        <authorList>
            <person name="Blyth D.M."/>
            <person name="Mccarthy S.L."/>
            <person name="Schall S.E."/>
            <person name="Stam J.A."/>
            <person name="Ong A.C."/>
            <person name="Mcgann P.T."/>
        </authorList>
    </citation>
    <scope>NUCLEOTIDE SEQUENCE [LARGE SCALE GENOMIC DNA]</scope>
    <source>
        <strain evidence="5 6">MRSN571793</strain>
    </source>
</reference>